<dbReference type="InterPro" id="IPR038516">
    <property type="entry name" value="AAR2_N_sf"/>
</dbReference>
<comment type="similarity">
    <text evidence="2">Belongs to the AAR2 family.</text>
</comment>
<gene>
    <name evidence="11" type="primary">AUGUSTUS-3.0.2_00584</name>
    <name evidence="11" type="ORF">TcasGA2_TC000584</name>
</gene>
<dbReference type="eggNOG" id="KOG3937">
    <property type="taxonomic scope" value="Eukaryota"/>
</dbReference>
<dbReference type="OrthoDB" id="201752at2759"/>
<dbReference type="Pfam" id="PF05282">
    <property type="entry name" value="AAR2"/>
    <property type="match status" value="1"/>
</dbReference>
<evidence type="ECO:0000256" key="8">
    <source>
        <dbReference type="ARBA" id="ARBA00047009"/>
    </source>
</evidence>
<protein>
    <recommendedName>
        <fullName evidence="3">Protein AAR2 homolog</fullName>
    </recommendedName>
    <alternativeName>
        <fullName evidence="7">AAR2 splicing factor homolog</fullName>
    </alternativeName>
</protein>
<dbReference type="Gene3D" id="2.60.34.20">
    <property type="match status" value="1"/>
</dbReference>
<evidence type="ECO:0000313" key="12">
    <source>
        <dbReference type="Proteomes" id="UP000007266"/>
    </source>
</evidence>
<evidence type="ECO:0000256" key="7">
    <source>
        <dbReference type="ARBA" id="ARBA00030625"/>
    </source>
</evidence>
<organism evidence="11 12">
    <name type="scientific">Tribolium castaneum</name>
    <name type="common">Red flour beetle</name>
    <dbReference type="NCBI Taxonomy" id="7070"/>
    <lineage>
        <taxon>Eukaryota</taxon>
        <taxon>Metazoa</taxon>
        <taxon>Ecdysozoa</taxon>
        <taxon>Arthropoda</taxon>
        <taxon>Hexapoda</taxon>
        <taxon>Insecta</taxon>
        <taxon>Pterygota</taxon>
        <taxon>Neoptera</taxon>
        <taxon>Endopterygota</taxon>
        <taxon>Coleoptera</taxon>
        <taxon>Polyphaga</taxon>
        <taxon>Cucujiformia</taxon>
        <taxon>Tenebrionidae</taxon>
        <taxon>Tenebrionidae incertae sedis</taxon>
        <taxon>Tribolium</taxon>
    </lineage>
</organism>
<dbReference type="Gene3D" id="1.25.40.550">
    <property type="entry name" value="Aar2, C-terminal domain-like"/>
    <property type="match status" value="1"/>
</dbReference>
<evidence type="ECO:0000313" key="11">
    <source>
        <dbReference type="EMBL" id="EEZ98158.1"/>
    </source>
</evidence>
<evidence type="ECO:0000259" key="10">
    <source>
        <dbReference type="Pfam" id="PF20981"/>
    </source>
</evidence>
<name>D6W9G5_TRICA</name>
<dbReference type="PANTHER" id="PTHR12689">
    <property type="entry name" value="A1 CISTRON SPLICING FACTOR AAR2-RELATED"/>
    <property type="match status" value="1"/>
</dbReference>
<keyword evidence="12" id="KW-1185">Reference proteome</keyword>
<evidence type="ECO:0000256" key="3">
    <source>
        <dbReference type="ARBA" id="ARBA00016372"/>
    </source>
</evidence>
<accession>D6W9G5</accession>
<dbReference type="EMBL" id="KQ971312">
    <property type="protein sequence ID" value="EEZ98158.1"/>
    <property type="molecule type" value="Genomic_DNA"/>
</dbReference>
<comment type="function">
    <text evidence="1">Component of the U5 snRNP complex that is required for spliceosome assembly and for pre-mRNA splicing.</text>
</comment>
<dbReference type="PhylomeDB" id="D6W9G5"/>
<feature type="domain" description="AAR2 N-terminal" evidence="10">
    <location>
        <begin position="12"/>
        <end position="144"/>
    </location>
</feature>
<dbReference type="KEGG" id="tca:660759"/>
<keyword evidence="5" id="KW-0747">Spliceosome</keyword>
<dbReference type="GO" id="GO:0000244">
    <property type="term" value="P:spliceosomal tri-snRNP complex assembly"/>
    <property type="evidence" value="ECO:0000318"/>
    <property type="project" value="GO_Central"/>
</dbReference>
<evidence type="ECO:0000256" key="1">
    <source>
        <dbReference type="ARBA" id="ARBA00003708"/>
    </source>
</evidence>
<dbReference type="Pfam" id="PF20981">
    <property type="entry name" value="AAR2_1st"/>
    <property type="match status" value="1"/>
</dbReference>
<keyword evidence="6" id="KW-0508">mRNA splicing</keyword>
<dbReference type="HOGENOM" id="CLU_036039_1_0_1"/>
<reference evidence="11 12" key="1">
    <citation type="journal article" date="2008" name="Nature">
        <title>The genome of the model beetle and pest Tribolium castaneum.</title>
        <authorList>
            <consortium name="Tribolium Genome Sequencing Consortium"/>
            <person name="Richards S."/>
            <person name="Gibbs R.A."/>
            <person name="Weinstock G.M."/>
            <person name="Brown S.J."/>
            <person name="Denell R."/>
            <person name="Beeman R.W."/>
            <person name="Gibbs R."/>
            <person name="Beeman R.W."/>
            <person name="Brown S.J."/>
            <person name="Bucher G."/>
            <person name="Friedrich M."/>
            <person name="Grimmelikhuijzen C.J."/>
            <person name="Klingler M."/>
            <person name="Lorenzen M."/>
            <person name="Richards S."/>
            <person name="Roth S."/>
            <person name="Schroder R."/>
            <person name="Tautz D."/>
            <person name="Zdobnov E.M."/>
            <person name="Muzny D."/>
            <person name="Gibbs R.A."/>
            <person name="Weinstock G.M."/>
            <person name="Attaway T."/>
            <person name="Bell S."/>
            <person name="Buhay C.J."/>
            <person name="Chandrabose M.N."/>
            <person name="Chavez D."/>
            <person name="Clerk-Blankenburg K.P."/>
            <person name="Cree A."/>
            <person name="Dao M."/>
            <person name="Davis C."/>
            <person name="Chacko J."/>
            <person name="Dinh H."/>
            <person name="Dugan-Rocha S."/>
            <person name="Fowler G."/>
            <person name="Garner T.T."/>
            <person name="Garnes J."/>
            <person name="Gnirke A."/>
            <person name="Hawes A."/>
            <person name="Hernandez J."/>
            <person name="Hines S."/>
            <person name="Holder M."/>
            <person name="Hume J."/>
            <person name="Jhangiani S.N."/>
            <person name="Joshi V."/>
            <person name="Khan Z.M."/>
            <person name="Jackson L."/>
            <person name="Kovar C."/>
            <person name="Kowis A."/>
            <person name="Lee S."/>
            <person name="Lewis L.R."/>
            <person name="Margolis J."/>
            <person name="Morgan M."/>
            <person name="Nazareth L.V."/>
            <person name="Nguyen N."/>
            <person name="Okwuonu G."/>
            <person name="Parker D."/>
            <person name="Richards S."/>
            <person name="Ruiz S.J."/>
            <person name="Santibanez J."/>
            <person name="Savard J."/>
            <person name="Scherer S.E."/>
            <person name="Schneider B."/>
            <person name="Sodergren E."/>
            <person name="Tautz D."/>
            <person name="Vattahil S."/>
            <person name="Villasana D."/>
            <person name="White C.S."/>
            <person name="Wright R."/>
            <person name="Park Y."/>
            <person name="Beeman R.W."/>
            <person name="Lord J."/>
            <person name="Oppert B."/>
            <person name="Lorenzen M."/>
            <person name="Brown S."/>
            <person name="Wang L."/>
            <person name="Savard J."/>
            <person name="Tautz D."/>
            <person name="Richards S."/>
            <person name="Weinstock G."/>
            <person name="Gibbs R.A."/>
            <person name="Liu Y."/>
            <person name="Worley K."/>
            <person name="Weinstock G."/>
            <person name="Elsik C.G."/>
            <person name="Reese J.T."/>
            <person name="Elhaik E."/>
            <person name="Landan G."/>
            <person name="Graur D."/>
            <person name="Arensburger P."/>
            <person name="Atkinson P."/>
            <person name="Beeman R.W."/>
            <person name="Beidler J."/>
            <person name="Brown S.J."/>
            <person name="Demuth J.P."/>
            <person name="Drury D.W."/>
            <person name="Du Y.Z."/>
            <person name="Fujiwara H."/>
            <person name="Lorenzen M."/>
            <person name="Maselli V."/>
            <person name="Osanai M."/>
            <person name="Park Y."/>
            <person name="Robertson H.M."/>
            <person name="Tu Z."/>
            <person name="Wang J.J."/>
            <person name="Wang S."/>
            <person name="Richards S."/>
            <person name="Song H."/>
            <person name="Zhang L."/>
            <person name="Sodergren E."/>
            <person name="Werner D."/>
            <person name="Stanke M."/>
            <person name="Morgenstern B."/>
            <person name="Solovyev V."/>
            <person name="Kosarev P."/>
            <person name="Brown G."/>
            <person name="Chen H.C."/>
            <person name="Ermolaeva O."/>
            <person name="Hlavina W."/>
            <person name="Kapustin Y."/>
            <person name="Kiryutin B."/>
            <person name="Kitts P."/>
            <person name="Maglott D."/>
            <person name="Pruitt K."/>
            <person name="Sapojnikov V."/>
            <person name="Souvorov A."/>
            <person name="Mackey A.J."/>
            <person name="Waterhouse R.M."/>
            <person name="Wyder S."/>
            <person name="Zdobnov E.M."/>
            <person name="Zdobnov E.M."/>
            <person name="Wyder S."/>
            <person name="Kriventseva E.V."/>
            <person name="Kadowaki T."/>
            <person name="Bork P."/>
            <person name="Aranda M."/>
            <person name="Bao R."/>
            <person name="Beermann A."/>
            <person name="Berns N."/>
            <person name="Bolognesi R."/>
            <person name="Bonneton F."/>
            <person name="Bopp D."/>
            <person name="Brown S.J."/>
            <person name="Bucher G."/>
            <person name="Butts T."/>
            <person name="Chaumot A."/>
            <person name="Denell R.E."/>
            <person name="Ferrier D.E."/>
            <person name="Friedrich M."/>
            <person name="Gordon C.M."/>
            <person name="Jindra M."/>
            <person name="Klingler M."/>
            <person name="Lan Q."/>
            <person name="Lattorff H.M."/>
            <person name="Laudet V."/>
            <person name="von Levetsow C."/>
            <person name="Liu Z."/>
            <person name="Lutz R."/>
            <person name="Lynch J.A."/>
            <person name="da Fonseca R.N."/>
            <person name="Posnien N."/>
            <person name="Reuter R."/>
            <person name="Roth S."/>
            <person name="Savard J."/>
            <person name="Schinko J.B."/>
            <person name="Schmitt C."/>
            <person name="Schoppmeier M."/>
            <person name="Schroder R."/>
            <person name="Shippy T.D."/>
            <person name="Simonnet F."/>
            <person name="Marques-Souza H."/>
            <person name="Tautz D."/>
            <person name="Tomoyasu Y."/>
            <person name="Trauner J."/>
            <person name="Van der Zee M."/>
            <person name="Vervoort M."/>
            <person name="Wittkopp N."/>
            <person name="Wimmer E.A."/>
            <person name="Yang X."/>
            <person name="Jones A.K."/>
            <person name="Sattelle D.B."/>
            <person name="Ebert P.R."/>
            <person name="Nelson D."/>
            <person name="Scott J.G."/>
            <person name="Beeman R.W."/>
            <person name="Muthukrishnan S."/>
            <person name="Kramer K.J."/>
            <person name="Arakane Y."/>
            <person name="Beeman R.W."/>
            <person name="Zhu Q."/>
            <person name="Hogenkamp D."/>
            <person name="Dixit R."/>
            <person name="Oppert B."/>
            <person name="Jiang H."/>
            <person name="Zou Z."/>
            <person name="Marshall J."/>
            <person name="Elpidina E."/>
            <person name="Vinokurov K."/>
            <person name="Oppert C."/>
            <person name="Zou Z."/>
            <person name="Evans J."/>
            <person name="Lu Z."/>
            <person name="Zhao P."/>
            <person name="Sumathipala N."/>
            <person name="Altincicek B."/>
            <person name="Vilcinskas A."/>
            <person name="Williams M."/>
            <person name="Hultmark D."/>
            <person name="Hetru C."/>
            <person name="Jiang H."/>
            <person name="Grimmelikhuijzen C.J."/>
            <person name="Hauser F."/>
            <person name="Cazzamali G."/>
            <person name="Williamson M."/>
            <person name="Park Y."/>
            <person name="Li B."/>
            <person name="Tanaka Y."/>
            <person name="Predel R."/>
            <person name="Neupert S."/>
            <person name="Schachtner J."/>
            <person name="Verleyen P."/>
            <person name="Raible F."/>
            <person name="Bork P."/>
            <person name="Friedrich M."/>
            <person name="Walden K.K."/>
            <person name="Robertson H.M."/>
            <person name="Angeli S."/>
            <person name="Foret S."/>
            <person name="Bucher G."/>
            <person name="Schuetz S."/>
            <person name="Maleszka R."/>
            <person name="Wimmer E.A."/>
            <person name="Beeman R.W."/>
            <person name="Lorenzen M."/>
            <person name="Tomoyasu Y."/>
            <person name="Miller S.C."/>
            <person name="Grossmann D."/>
            <person name="Bucher G."/>
        </authorList>
    </citation>
    <scope>NUCLEOTIDE SEQUENCE [LARGE SCALE GENOMIC DNA]</scope>
    <source>
        <strain evidence="11 12">Georgia GA2</strain>
    </source>
</reference>
<dbReference type="PANTHER" id="PTHR12689:SF4">
    <property type="entry name" value="PROTEIN AAR2 HOMOLOG"/>
    <property type="match status" value="1"/>
</dbReference>
<evidence type="ECO:0000256" key="5">
    <source>
        <dbReference type="ARBA" id="ARBA00022728"/>
    </source>
</evidence>
<dbReference type="STRING" id="7070.D6W9G5"/>
<evidence type="ECO:0000256" key="2">
    <source>
        <dbReference type="ARBA" id="ARBA00006281"/>
    </source>
</evidence>
<dbReference type="InterPro" id="IPR033648">
    <property type="entry name" value="AAR2_C"/>
</dbReference>
<dbReference type="FunFam" id="2.60.34.20:FF:000001">
    <property type="entry name" value="protein AAR2 homolog"/>
    <property type="match status" value="1"/>
</dbReference>
<evidence type="ECO:0000256" key="4">
    <source>
        <dbReference type="ARBA" id="ARBA00022664"/>
    </source>
</evidence>
<dbReference type="CDD" id="cd13778">
    <property type="entry name" value="Aar2_C"/>
    <property type="match status" value="1"/>
</dbReference>
<dbReference type="OMA" id="VWQSGGL"/>
<proteinExistence type="inferred from homology"/>
<dbReference type="FunFam" id="1.25.40.550:FF:000001">
    <property type="entry name" value="AAR2 splicing factor homolog"/>
    <property type="match status" value="1"/>
</dbReference>
<evidence type="ECO:0000259" key="9">
    <source>
        <dbReference type="Pfam" id="PF05282"/>
    </source>
</evidence>
<feature type="domain" description="AAR2 C-terminal" evidence="9">
    <location>
        <begin position="208"/>
        <end position="361"/>
    </location>
</feature>
<dbReference type="CDD" id="cd13777">
    <property type="entry name" value="Aar2_N"/>
    <property type="match status" value="1"/>
</dbReference>
<dbReference type="Proteomes" id="UP000007266">
    <property type="component" value="Linkage group 2"/>
</dbReference>
<dbReference type="InterPro" id="IPR038514">
    <property type="entry name" value="AAR2_C_sf"/>
</dbReference>
<reference evidence="11 12" key="2">
    <citation type="journal article" date="2010" name="Nucleic Acids Res.">
        <title>BeetleBase in 2010: revisions to provide comprehensive genomic information for Tribolium castaneum.</title>
        <authorList>
            <person name="Kim H.S."/>
            <person name="Murphy T."/>
            <person name="Xia J."/>
            <person name="Caragea D."/>
            <person name="Park Y."/>
            <person name="Beeman R.W."/>
            <person name="Lorenzen M.D."/>
            <person name="Butcher S."/>
            <person name="Manak J.R."/>
            <person name="Brown S.J."/>
        </authorList>
    </citation>
    <scope>GENOME REANNOTATION</scope>
    <source>
        <strain evidence="11 12">Georgia GA2</strain>
    </source>
</reference>
<keyword evidence="4" id="KW-0507">mRNA processing</keyword>
<dbReference type="InterPro" id="IPR033647">
    <property type="entry name" value="Aar2_N"/>
</dbReference>
<sequence length="377" mass="42388">MDQATARRLLSEGAFFILLGVPEGTEFGIDLKSWNTGEKFRGVKMIPPGVHFIFYNSVSATTDDVAPRVGFFHNFKPGEVLVKKWSKVNEQISDEQVNESEIVSLKENLRALDGFLGPYPFDIAERWASLVGSITENLLGKLVPQCGQVRAALELQSCSDAERPRGAKRKKGEASEPSCSGIKNLSGCGELDLLPALKPIEGTELRLTKFPEKNYPEGSSPSEITQHSLDLTFVFETLLSQYSESTEIIGELEFCYICFLVGHSLEAFDQWKKLVTLFCSCDAAITKYRKLFDLFITVLEVHIKEIPEEFLADIVSNDNFVYVNLKKLFRSIHESNVDGQFKSKVVRFKNSLTTTFLWDFEHLDSDEDDEAPVIVET</sequence>
<dbReference type="AlphaFoldDB" id="D6W9G5"/>
<comment type="subunit">
    <text evidence="8">Interacts with PRPF8 (via RNase H homology domain). Component of a U5 snRNP complex that contains PRPF8.</text>
</comment>
<evidence type="ECO:0000256" key="6">
    <source>
        <dbReference type="ARBA" id="ARBA00023187"/>
    </source>
</evidence>
<dbReference type="GO" id="GO:0005681">
    <property type="term" value="C:spliceosomal complex"/>
    <property type="evidence" value="ECO:0007669"/>
    <property type="project" value="UniProtKB-KW"/>
</dbReference>
<dbReference type="InterPro" id="IPR007946">
    <property type="entry name" value="AAR2"/>
</dbReference>